<name>A0A2I5HSV7_FAUOS</name>
<dbReference type="InterPro" id="IPR035944">
    <property type="entry name" value="YfbM-like_sf"/>
</dbReference>
<evidence type="ECO:0000313" key="2">
    <source>
        <dbReference type="Proteomes" id="UP000229340"/>
    </source>
</evidence>
<dbReference type="Gene3D" id="3.40.1760.10">
    <property type="entry name" value="YfbM-like super family"/>
    <property type="match status" value="1"/>
</dbReference>
<dbReference type="RefSeq" id="WP_100270644.1">
    <property type="nucleotide sequence ID" value="NZ_CP024443.1"/>
</dbReference>
<dbReference type="Proteomes" id="UP000229340">
    <property type="component" value="Chromosome"/>
</dbReference>
<proteinExistence type="predicted"/>
<sequence>MIAQYLMVDNALLEQLQNATDTARTALLESMSEQPQAQLVDLGKLWDIIHFVLTKHSATQPVPDEPVSEFVVGVETFSDSEEADFIAFTPWAHIVEIVDALEQINFKKRLEKVSMKSLREQAIFPPNIWQDKKENLDKELLASYNELLGFYNDALDNGNNIVVSIL</sequence>
<protein>
    <submittedName>
        <fullName evidence="1">DUF1877 domain-containing protein</fullName>
    </submittedName>
</protein>
<gene>
    <name evidence="1" type="ORF">NP7_13085</name>
</gene>
<dbReference type="InterPro" id="IPR015068">
    <property type="entry name" value="DUF1877"/>
</dbReference>
<reference evidence="2" key="1">
    <citation type="submission" date="2017-11" db="EMBL/GenBank/DDBJ databases">
        <title>Complete genome sequence of Moraxella osloensis NP7 isolated from human skin.</title>
        <authorList>
            <person name="Lee K."/>
            <person name="Lim J.Y."/>
            <person name="Hwang I."/>
        </authorList>
    </citation>
    <scope>NUCLEOTIDE SEQUENCE [LARGE SCALE GENOMIC DNA]</scope>
    <source>
        <strain evidence="2">NP7</strain>
    </source>
</reference>
<dbReference type="EMBL" id="CP024443">
    <property type="protein sequence ID" value="ATW71252.1"/>
    <property type="molecule type" value="Genomic_DNA"/>
</dbReference>
<evidence type="ECO:0000313" key="1">
    <source>
        <dbReference type="EMBL" id="ATW71252.1"/>
    </source>
</evidence>
<accession>A0A2I5HSV7</accession>
<organism evidence="1 2">
    <name type="scientific">Faucicola osloensis</name>
    <name type="common">Moraxella osloensis</name>
    <dbReference type="NCBI Taxonomy" id="34062"/>
    <lineage>
        <taxon>Bacteria</taxon>
        <taxon>Pseudomonadati</taxon>
        <taxon>Pseudomonadota</taxon>
        <taxon>Gammaproteobacteria</taxon>
        <taxon>Moraxellales</taxon>
        <taxon>Moraxellaceae</taxon>
        <taxon>Faucicola</taxon>
    </lineage>
</organism>
<dbReference type="Pfam" id="PF08974">
    <property type="entry name" value="DUF1877"/>
    <property type="match status" value="1"/>
</dbReference>
<dbReference type="SUPFAM" id="SSF111069">
    <property type="entry name" value="Hypothetical protein yfbM"/>
    <property type="match status" value="1"/>
</dbReference>
<dbReference type="AlphaFoldDB" id="A0A2I5HSV7"/>